<dbReference type="EMBL" id="QDFR01000002">
    <property type="protein sequence ID" value="PVE55633.1"/>
    <property type="molecule type" value="Genomic_DNA"/>
</dbReference>
<reference evidence="8 9" key="1">
    <citation type="submission" date="2018-04" db="EMBL/GenBank/DDBJ databases">
        <authorList>
            <person name="Hagen T."/>
        </authorList>
    </citation>
    <scope>NUCLEOTIDE SEQUENCE [LARGE SCALE GENOMIC DNA]</scope>
    <source>
        <strain evidence="8 9">TPD7009</strain>
    </source>
</reference>
<keyword evidence="5" id="KW-0804">Transcription</keyword>
<gene>
    <name evidence="8" type="ORF">DC430_07070</name>
</gene>
<dbReference type="PANTHER" id="PTHR30427">
    <property type="entry name" value="TRANSCRIPTIONAL ACTIVATOR PROTEIN LYSR"/>
    <property type="match status" value="1"/>
</dbReference>
<dbReference type="SUPFAM" id="SSF46785">
    <property type="entry name" value="Winged helix' DNA-binding domain"/>
    <property type="match status" value="1"/>
</dbReference>
<dbReference type="Gene3D" id="3.40.190.290">
    <property type="match status" value="1"/>
</dbReference>
<dbReference type="PROSITE" id="PS50931">
    <property type="entry name" value="HTH_LYSR"/>
    <property type="match status" value="1"/>
</dbReference>
<keyword evidence="3" id="KW-0238">DNA-binding</keyword>
<proteinExistence type="inferred from homology"/>
<name>A0AA92HA57_RHIRH</name>
<sequence>MIDSYLDTRQLEAFVAVISIGSMTGAAKALGKSQPVISRLIQDLEKDIGFTLLHRHGPRISPTAQGIAFFSKVELLLGGLRTISQSCRHIETAAGRAMEITAVPELAASLAPLALARLPAPLFPNEVHIRSTSCENVIAAVLARTADIGLVTLPVDHAGLETHWIGEVSHVAVLRHDDPIVHAGLLTLQHLAGRSVIAPARPHPLRVELEQAMGAESVEIGGILDSNSAYTSIAMARAGLGIAIVESTSIQALPIKDTAVLPLSFHIPFRWAVVTAPSHSLRTDVLQLIDALEQAAIALPDFRKLDATTQHRPEKSEPAFEEAWGVGSKRETRSL</sequence>
<dbReference type="Gene3D" id="1.10.10.10">
    <property type="entry name" value="Winged helix-like DNA-binding domain superfamily/Winged helix DNA-binding domain"/>
    <property type="match status" value="1"/>
</dbReference>
<dbReference type="InterPro" id="IPR036390">
    <property type="entry name" value="WH_DNA-bd_sf"/>
</dbReference>
<evidence type="ECO:0000313" key="9">
    <source>
        <dbReference type="Proteomes" id="UP000244335"/>
    </source>
</evidence>
<evidence type="ECO:0000256" key="4">
    <source>
        <dbReference type="ARBA" id="ARBA00023159"/>
    </source>
</evidence>
<dbReference type="GO" id="GO:0003700">
    <property type="term" value="F:DNA-binding transcription factor activity"/>
    <property type="evidence" value="ECO:0007669"/>
    <property type="project" value="InterPro"/>
</dbReference>
<dbReference type="InterPro" id="IPR000847">
    <property type="entry name" value="LysR_HTH_N"/>
</dbReference>
<evidence type="ECO:0000256" key="3">
    <source>
        <dbReference type="ARBA" id="ARBA00023125"/>
    </source>
</evidence>
<evidence type="ECO:0000259" key="7">
    <source>
        <dbReference type="PROSITE" id="PS50931"/>
    </source>
</evidence>
<dbReference type="Proteomes" id="UP000244335">
    <property type="component" value="Unassembled WGS sequence"/>
</dbReference>
<feature type="domain" description="HTH lysR-type" evidence="7">
    <location>
        <begin position="6"/>
        <end position="63"/>
    </location>
</feature>
<dbReference type="SUPFAM" id="SSF53850">
    <property type="entry name" value="Periplasmic binding protein-like II"/>
    <property type="match status" value="1"/>
</dbReference>
<dbReference type="InterPro" id="IPR005119">
    <property type="entry name" value="LysR_subst-bd"/>
</dbReference>
<evidence type="ECO:0000256" key="6">
    <source>
        <dbReference type="SAM" id="MobiDB-lite"/>
    </source>
</evidence>
<evidence type="ECO:0000313" key="8">
    <source>
        <dbReference type="EMBL" id="PVE55633.1"/>
    </source>
</evidence>
<dbReference type="InterPro" id="IPR036388">
    <property type="entry name" value="WH-like_DNA-bd_sf"/>
</dbReference>
<protein>
    <submittedName>
        <fullName evidence="8">LysR family transcriptional regulator</fullName>
    </submittedName>
</protein>
<dbReference type="GO" id="GO:0010628">
    <property type="term" value="P:positive regulation of gene expression"/>
    <property type="evidence" value="ECO:0007669"/>
    <property type="project" value="TreeGrafter"/>
</dbReference>
<accession>A0AA92HA57</accession>
<feature type="compositionally biased region" description="Basic and acidic residues" evidence="6">
    <location>
        <begin position="308"/>
        <end position="318"/>
    </location>
</feature>
<evidence type="ECO:0000256" key="2">
    <source>
        <dbReference type="ARBA" id="ARBA00023015"/>
    </source>
</evidence>
<dbReference type="Pfam" id="PF03466">
    <property type="entry name" value="LysR_substrate"/>
    <property type="match status" value="1"/>
</dbReference>
<comment type="similarity">
    <text evidence="1">Belongs to the LysR transcriptional regulatory family.</text>
</comment>
<organism evidence="8 9">
    <name type="scientific">Rhizobium rhizogenes</name>
    <name type="common">Agrobacterium rhizogenes</name>
    <dbReference type="NCBI Taxonomy" id="359"/>
    <lineage>
        <taxon>Bacteria</taxon>
        <taxon>Pseudomonadati</taxon>
        <taxon>Pseudomonadota</taxon>
        <taxon>Alphaproteobacteria</taxon>
        <taxon>Hyphomicrobiales</taxon>
        <taxon>Rhizobiaceae</taxon>
        <taxon>Rhizobium/Agrobacterium group</taxon>
        <taxon>Rhizobium</taxon>
    </lineage>
</organism>
<comment type="caution">
    <text evidence="8">The sequence shown here is derived from an EMBL/GenBank/DDBJ whole genome shotgun (WGS) entry which is preliminary data.</text>
</comment>
<keyword evidence="4" id="KW-0010">Activator</keyword>
<dbReference type="RefSeq" id="WP_116492957.1">
    <property type="nucleotide sequence ID" value="NZ_QDFR01000002.1"/>
</dbReference>
<dbReference type="PRINTS" id="PR00039">
    <property type="entry name" value="HTHLYSR"/>
</dbReference>
<evidence type="ECO:0000256" key="5">
    <source>
        <dbReference type="ARBA" id="ARBA00023163"/>
    </source>
</evidence>
<dbReference type="AlphaFoldDB" id="A0AA92HA57"/>
<dbReference type="GO" id="GO:0043565">
    <property type="term" value="F:sequence-specific DNA binding"/>
    <property type="evidence" value="ECO:0007669"/>
    <property type="project" value="TreeGrafter"/>
</dbReference>
<dbReference type="Pfam" id="PF00126">
    <property type="entry name" value="HTH_1"/>
    <property type="match status" value="1"/>
</dbReference>
<feature type="region of interest" description="Disordered" evidence="6">
    <location>
        <begin position="308"/>
        <end position="335"/>
    </location>
</feature>
<keyword evidence="2" id="KW-0805">Transcription regulation</keyword>
<evidence type="ECO:0000256" key="1">
    <source>
        <dbReference type="ARBA" id="ARBA00009437"/>
    </source>
</evidence>
<dbReference type="PANTHER" id="PTHR30427:SF1">
    <property type="entry name" value="TRANSCRIPTIONAL ACTIVATOR PROTEIN LYSR"/>
    <property type="match status" value="1"/>
</dbReference>